<name>A0A481YUT8_9VIRU</name>
<reference evidence="1" key="1">
    <citation type="journal article" date="2019" name="MBio">
        <title>Virus Genomes from Deep Sea Sediments Expand the Ocean Megavirome and Support Independent Origins of Viral Gigantism.</title>
        <authorList>
            <person name="Backstrom D."/>
            <person name="Yutin N."/>
            <person name="Jorgensen S.L."/>
            <person name="Dharamshi J."/>
            <person name="Homa F."/>
            <person name="Zaremba-Niedwiedzka K."/>
            <person name="Spang A."/>
            <person name="Wolf Y.I."/>
            <person name="Koonin E.V."/>
            <person name="Ettema T.J."/>
        </authorList>
    </citation>
    <scope>NUCLEOTIDE SEQUENCE</scope>
</reference>
<gene>
    <name evidence="1" type="ORF">LCMAC102_04470</name>
</gene>
<proteinExistence type="predicted"/>
<evidence type="ECO:0000313" key="1">
    <source>
        <dbReference type="EMBL" id="QBK86651.1"/>
    </source>
</evidence>
<dbReference type="EMBL" id="MK500334">
    <property type="protein sequence ID" value="QBK86651.1"/>
    <property type="molecule type" value="Genomic_DNA"/>
</dbReference>
<dbReference type="Gene3D" id="3.30.70.3000">
    <property type="match status" value="1"/>
</dbReference>
<dbReference type="InterPro" id="IPR038469">
    <property type="entry name" value="tRNAHis_GuaTrfase_Thg1_sf"/>
</dbReference>
<organism evidence="1">
    <name type="scientific">Marseillevirus LCMAC102</name>
    <dbReference type="NCBI Taxonomy" id="2506603"/>
    <lineage>
        <taxon>Viruses</taxon>
        <taxon>Varidnaviria</taxon>
        <taxon>Bamfordvirae</taxon>
        <taxon>Nucleocytoviricota</taxon>
        <taxon>Megaviricetes</taxon>
        <taxon>Pimascovirales</taxon>
        <taxon>Pimascovirales incertae sedis</taxon>
        <taxon>Marseilleviridae</taxon>
    </lineage>
</organism>
<sequence length="216" mass="25517">MASYGKRLHNEMILLEEQCDRYISYEKYYVINIEIIQGDISSEEIQKWSKTFLTSNRNRPIAVYIYQLTISLIFSCLEENESHYLQGSHQNIISDYTSIVTNMIQTESNVKCNIVEFDTQTQIFTYFLWKVYCNSRNCINKISPNNIKLTYIKSLTLSELINMLKDLGIDYSNLPSMERYGIFFKLKRKKNKIVVVSLSEEFDARDTRKYTNFIFG</sequence>
<accession>A0A481YUT8</accession>
<protein>
    <submittedName>
        <fullName evidence="1">Uncharacterized protein</fullName>
    </submittedName>
</protein>